<dbReference type="Gene3D" id="3.40.50.10330">
    <property type="entry name" value="Probable inorganic polyphosphate/atp-NAD kinase, domain 1"/>
    <property type="match status" value="1"/>
</dbReference>
<comment type="catalytic activity">
    <reaction evidence="5 6">
        <text>NAD(+) + ATP = ADP + NADP(+) + H(+)</text>
        <dbReference type="Rhea" id="RHEA:18629"/>
        <dbReference type="ChEBI" id="CHEBI:15378"/>
        <dbReference type="ChEBI" id="CHEBI:30616"/>
        <dbReference type="ChEBI" id="CHEBI:57540"/>
        <dbReference type="ChEBI" id="CHEBI:58349"/>
        <dbReference type="ChEBI" id="CHEBI:456216"/>
        <dbReference type="EC" id="2.7.1.23"/>
    </reaction>
</comment>
<evidence type="ECO:0000256" key="3">
    <source>
        <dbReference type="ARBA" id="ARBA00022857"/>
    </source>
</evidence>
<comment type="subcellular location">
    <subcellularLocation>
        <location evidence="6">Cytoplasm</location>
    </subcellularLocation>
</comment>
<dbReference type="EC" id="2.7.1.23" evidence="6"/>
<name>A0A2X3BMZ8_9HELI</name>
<evidence type="ECO:0000256" key="1">
    <source>
        <dbReference type="ARBA" id="ARBA00022679"/>
    </source>
</evidence>
<evidence type="ECO:0000256" key="5">
    <source>
        <dbReference type="ARBA" id="ARBA00047925"/>
    </source>
</evidence>
<dbReference type="InterPro" id="IPR016064">
    <property type="entry name" value="NAD/diacylglycerol_kinase_sf"/>
</dbReference>
<evidence type="ECO:0000313" key="8">
    <source>
        <dbReference type="EMBL" id="SQC36354.1"/>
    </source>
</evidence>
<keyword evidence="2 6" id="KW-0418">Kinase</keyword>
<keyword evidence="6" id="KW-0547">Nucleotide-binding</keyword>
<comment type="caution">
    <text evidence="6">Lacks conserved residue(s) required for the propagation of feature annotation.</text>
</comment>
<comment type="similarity">
    <text evidence="6">Belongs to the NAD kinase family.</text>
</comment>
<keyword evidence="3 6" id="KW-0521">NADP</keyword>
<feature type="binding site" evidence="6">
    <location>
        <position position="239"/>
    </location>
    <ligand>
        <name>NAD(+)</name>
        <dbReference type="ChEBI" id="CHEBI:57540"/>
    </ligand>
</feature>
<dbReference type="GO" id="GO:0019674">
    <property type="term" value="P:NAD+ metabolic process"/>
    <property type="evidence" value="ECO:0007669"/>
    <property type="project" value="InterPro"/>
</dbReference>
<dbReference type="InterPro" id="IPR017438">
    <property type="entry name" value="ATP-NAD_kinase_N"/>
</dbReference>
<protein>
    <recommendedName>
        <fullName evidence="6">NAD kinase</fullName>
        <ecNumber evidence="6">2.7.1.23</ecNumber>
    </recommendedName>
    <alternativeName>
        <fullName evidence="6">ATP-dependent NAD kinase</fullName>
    </alternativeName>
</protein>
<dbReference type="AlphaFoldDB" id="A0A2X3BMZ8"/>
<dbReference type="InterPro" id="IPR002504">
    <property type="entry name" value="NADK"/>
</dbReference>
<dbReference type="GO" id="GO:0005737">
    <property type="term" value="C:cytoplasm"/>
    <property type="evidence" value="ECO:0007669"/>
    <property type="project" value="UniProtKB-SubCell"/>
</dbReference>
<evidence type="ECO:0000256" key="4">
    <source>
        <dbReference type="ARBA" id="ARBA00023027"/>
    </source>
</evidence>
<keyword evidence="6" id="KW-0067">ATP-binding</keyword>
<dbReference type="GO" id="GO:0046872">
    <property type="term" value="F:metal ion binding"/>
    <property type="evidence" value="ECO:0007669"/>
    <property type="project" value="UniProtKB-UniRule"/>
</dbReference>
<feature type="binding site" evidence="6">
    <location>
        <begin position="183"/>
        <end position="188"/>
    </location>
    <ligand>
        <name>NAD(+)</name>
        <dbReference type="ChEBI" id="CHEBI:57540"/>
    </ligand>
</feature>
<feature type="binding site" evidence="6">
    <location>
        <position position="172"/>
    </location>
    <ligand>
        <name>NAD(+)</name>
        <dbReference type="ChEBI" id="CHEBI:57540"/>
    </ligand>
</feature>
<dbReference type="SUPFAM" id="SSF111331">
    <property type="entry name" value="NAD kinase/diacylglycerol kinase-like"/>
    <property type="match status" value="1"/>
</dbReference>
<accession>A0A2X3BMZ8</accession>
<keyword evidence="4 6" id="KW-0520">NAD</keyword>
<sequence length="282" mass="30768">MNQPIYKIGAIVRPKSPELKDSCVEIFRILADSGIEVWCERESSCMLGLQGGVGFEEILDSADAILSIGGDGTLISAVRKSIGSNLPIFGINMGSLGFLTAIKPNEVASFASLLVSGGYKLDFHRMLEARFVDSSEKFYALNEVFITKNNHCGMIKVGAKINNEFFNTYIVDGLIIATPTGSSAYNISAGGSVVYPFCSNILLTPVCAHSLTQRPLVISDDLELEFVLKEDGMILIDGQQTITFHKNKTLNVRKSCNIPLIQHPNRSYFAVLKEKFNWGGGS</sequence>
<dbReference type="HAMAP" id="MF_00361">
    <property type="entry name" value="NAD_kinase"/>
    <property type="match status" value="1"/>
</dbReference>
<dbReference type="Proteomes" id="UP000250166">
    <property type="component" value="Unassembled WGS sequence"/>
</dbReference>
<dbReference type="GO" id="GO:0003951">
    <property type="term" value="F:NAD+ kinase activity"/>
    <property type="evidence" value="ECO:0007669"/>
    <property type="project" value="UniProtKB-UniRule"/>
</dbReference>
<dbReference type="PANTHER" id="PTHR20275">
    <property type="entry name" value="NAD KINASE"/>
    <property type="match status" value="1"/>
</dbReference>
<reference evidence="7 9" key="1">
    <citation type="submission" date="2018-06" db="EMBL/GenBank/DDBJ databases">
        <authorList>
            <consortium name="Pathogen Informatics"/>
            <person name="Doyle S."/>
        </authorList>
    </citation>
    <scope>NUCLEOTIDE SEQUENCE [LARGE SCALE GENOMIC DNA]</scope>
    <source>
        <strain evidence="7 9">NCTC13102</strain>
    </source>
</reference>
<feature type="binding site" evidence="6">
    <location>
        <begin position="71"/>
        <end position="72"/>
    </location>
    <ligand>
        <name>NAD(+)</name>
        <dbReference type="ChEBI" id="CHEBI:57540"/>
    </ligand>
</feature>
<evidence type="ECO:0000313" key="7">
    <source>
        <dbReference type="EMBL" id="SQB97465.1"/>
    </source>
</evidence>
<dbReference type="Pfam" id="PF20143">
    <property type="entry name" value="NAD_kinase_C"/>
    <property type="match status" value="1"/>
</dbReference>
<comment type="function">
    <text evidence="6">Involved in the regulation of the intracellular balance of NAD and NADP, and is a key enzyme in the biosynthesis of NADP. Catalyzes specifically the phosphorylation on 2'-hydroxyl of the adenosine moiety of NAD to yield NADP.</text>
</comment>
<evidence type="ECO:0000313" key="9">
    <source>
        <dbReference type="Proteomes" id="UP000250166"/>
    </source>
</evidence>
<organism evidence="7 9">
    <name type="scientific">Helicobacter fennelliae</name>
    <dbReference type="NCBI Taxonomy" id="215"/>
    <lineage>
        <taxon>Bacteria</taxon>
        <taxon>Pseudomonadati</taxon>
        <taxon>Campylobacterota</taxon>
        <taxon>Epsilonproteobacteria</taxon>
        <taxon>Campylobacterales</taxon>
        <taxon>Helicobacteraceae</taxon>
        <taxon>Helicobacter</taxon>
    </lineage>
</organism>
<dbReference type="GO" id="GO:0005524">
    <property type="term" value="F:ATP binding"/>
    <property type="evidence" value="ECO:0007669"/>
    <property type="project" value="UniProtKB-KW"/>
</dbReference>
<evidence type="ECO:0000256" key="2">
    <source>
        <dbReference type="ARBA" id="ARBA00022777"/>
    </source>
</evidence>
<evidence type="ECO:0000256" key="6">
    <source>
        <dbReference type="HAMAP-Rule" id="MF_00361"/>
    </source>
</evidence>
<dbReference type="EMBL" id="UAWL01000024">
    <property type="protein sequence ID" value="SQC36354.1"/>
    <property type="molecule type" value="Genomic_DNA"/>
</dbReference>
<keyword evidence="1 6" id="KW-0808">Transferase</keyword>
<dbReference type="Pfam" id="PF01513">
    <property type="entry name" value="NAD_kinase"/>
    <property type="match status" value="1"/>
</dbReference>
<keyword evidence="6" id="KW-0963">Cytoplasm</keyword>
<dbReference type="GO" id="GO:0006741">
    <property type="term" value="P:NADP+ biosynthetic process"/>
    <property type="evidence" value="ECO:0007669"/>
    <property type="project" value="UniProtKB-UniRule"/>
</dbReference>
<dbReference type="EMBL" id="UAWL01000006">
    <property type="protein sequence ID" value="SQB97465.1"/>
    <property type="molecule type" value="Genomic_DNA"/>
</dbReference>
<gene>
    <name evidence="7" type="primary">ppnK_1</name>
    <name evidence="6" type="synonym">nadK</name>
    <name evidence="8" type="synonym">ppnK_2</name>
    <name evidence="7" type="ORF">NCTC13102_00196</name>
    <name evidence="8" type="ORF">NCTC13102_02161</name>
</gene>
<dbReference type="GO" id="GO:0051287">
    <property type="term" value="F:NAD binding"/>
    <property type="evidence" value="ECO:0007669"/>
    <property type="project" value="UniProtKB-ARBA"/>
</dbReference>
<dbReference type="Gene3D" id="2.60.200.30">
    <property type="entry name" value="Probable inorganic polyphosphate/atp-NAD kinase, domain 2"/>
    <property type="match status" value="1"/>
</dbReference>
<comment type="cofactor">
    <cofactor evidence="6">
        <name>a divalent metal cation</name>
        <dbReference type="ChEBI" id="CHEBI:60240"/>
    </cofactor>
</comment>
<proteinExistence type="inferred from homology"/>
<dbReference type="RefSeq" id="WP_023947703.1">
    <property type="nucleotide sequence ID" value="NZ_JAERIV010000005.1"/>
</dbReference>
<dbReference type="InterPro" id="IPR017437">
    <property type="entry name" value="ATP-NAD_kinase_PpnK-typ_C"/>
</dbReference>
<dbReference type="PANTHER" id="PTHR20275:SF0">
    <property type="entry name" value="NAD KINASE"/>
    <property type="match status" value="1"/>
</dbReference>
<feature type="active site" description="Proton acceptor" evidence="6">
    <location>
        <position position="71"/>
    </location>
</feature>
<feature type="binding site" evidence="6">
    <location>
        <begin position="142"/>
        <end position="143"/>
    </location>
    <ligand>
        <name>NAD(+)</name>
        <dbReference type="ChEBI" id="CHEBI:57540"/>
    </ligand>
</feature>